<dbReference type="OrthoDB" id="3855669at2"/>
<comment type="caution">
    <text evidence="1">The sequence shown here is derived from an EMBL/GenBank/DDBJ whole genome shotgun (WGS) entry which is preliminary data.</text>
</comment>
<dbReference type="EMBL" id="MVFC01000007">
    <property type="protein sequence ID" value="OON80628.1"/>
    <property type="molecule type" value="Genomic_DNA"/>
</dbReference>
<reference evidence="1 2" key="1">
    <citation type="submission" date="2017-02" db="EMBL/GenBank/DDBJ databases">
        <title>Draft Genome Sequence of Streptomyces tsukubaensis F601, a Producer of the immunosuppressant tacrolimus FK506.</title>
        <authorList>
            <person name="Zong G."/>
            <person name="Zhong C."/>
            <person name="Fu J."/>
            <person name="Qin R."/>
            <person name="Cao G."/>
        </authorList>
    </citation>
    <scope>NUCLEOTIDE SEQUENCE [LARGE SCALE GENOMIC DNA]</scope>
    <source>
        <strain evidence="1 2">F601</strain>
    </source>
</reference>
<gene>
    <name evidence="1" type="ORF">B1H18_12205</name>
</gene>
<organism evidence="1 2">
    <name type="scientific">Streptomyces tsukubensis</name>
    <dbReference type="NCBI Taxonomy" id="83656"/>
    <lineage>
        <taxon>Bacteria</taxon>
        <taxon>Bacillati</taxon>
        <taxon>Actinomycetota</taxon>
        <taxon>Actinomycetes</taxon>
        <taxon>Kitasatosporales</taxon>
        <taxon>Streptomycetaceae</taxon>
        <taxon>Streptomyces</taxon>
    </lineage>
</organism>
<accession>A0A1V4AAU9</accession>
<name>A0A1V4AAU9_9ACTN</name>
<dbReference type="Proteomes" id="UP000190539">
    <property type="component" value="Unassembled WGS sequence"/>
</dbReference>
<sequence>MPEQSPTDRQETAQVPEIGTLMVDTSRDNRVGGFRGVAGPYWSLRPVCGGYEWEVKPEHARPADPMERLRAENARCNARSRGDVL</sequence>
<proteinExistence type="predicted"/>
<protein>
    <submittedName>
        <fullName evidence="1">Uncharacterized protein</fullName>
    </submittedName>
</protein>
<evidence type="ECO:0000313" key="2">
    <source>
        <dbReference type="Proteomes" id="UP000190539"/>
    </source>
</evidence>
<dbReference type="AlphaFoldDB" id="A0A1V4AAU9"/>
<dbReference type="STRING" id="83656.B1H18_12205"/>
<evidence type="ECO:0000313" key="1">
    <source>
        <dbReference type="EMBL" id="OON80628.1"/>
    </source>
</evidence>
<keyword evidence="2" id="KW-1185">Reference proteome</keyword>